<accession>S9W413</accession>
<feature type="transmembrane region" description="Helical" evidence="2">
    <location>
        <begin position="373"/>
        <end position="392"/>
    </location>
</feature>
<keyword evidence="2" id="KW-1133">Transmembrane helix</keyword>
<dbReference type="EMBL" id="KE546989">
    <property type="protein sequence ID" value="EPY52700.1"/>
    <property type="molecule type" value="Genomic_DNA"/>
</dbReference>
<feature type="chain" id="PRO_5004559495" evidence="3">
    <location>
        <begin position="19"/>
        <end position="451"/>
    </location>
</feature>
<sequence>MLLSFGISALLFAGTTLASVPYNHTDVSSGQIYRIDDANKPIFRKEEGLIFIPVESNVQAFASCNILNPTYDESDPAYAKIVQKPNTSGTVHLRMVQHPDLFQAYKHAIDGREDYRFLKNLNPNSDEDFYNVQLNFTSGTDSGYYMTKVTEPGMVCFLGYQEVDATEEPDPIIYMQYKSGEYRDSEPEHRIFVGLSVISGIIGLFWFVRCLCNPRKFTFTQSLLFLWYFAFLANHPMKRALFTDKNVFNHPYGFLIPLCSYYYGDGVERSLFNSFALALALNMGYLRRSSKKLVFLVILLGWVQLLFIVIAPLIFPILFLFGSPKATPLQLTWILFNYGYLFSLLGIRICQVYRMRLKLGVALGDKYMKSKKFVALLLFSILVSMMVHKPIAPTFDVSSEIAKTVNGVLSFCFLAWILNASGKVSEDNEPEILQNPYKDDPETGLLADEKF</sequence>
<proteinExistence type="predicted"/>
<organism evidence="4 5">
    <name type="scientific">Schizosaccharomyces cryophilus (strain OY26 / ATCC MYA-4695 / CBS 11777 / NBRC 106824 / NRRL Y48691)</name>
    <name type="common">Fission yeast</name>
    <dbReference type="NCBI Taxonomy" id="653667"/>
    <lineage>
        <taxon>Eukaryota</taxon>
        <taxon>Fungi</taxon>
        <taxon>Dikarya</taxon>
        <taxon>Ascomycota</taxon>
        <taxon>Taphrinomycotina</taxon>
        <taxon>Schizosaccharomycetes</taxon>
        <taxon>Schizosaccharomycetales</taxon>
        <taxon>Schizosaccharomycetaceae</taxon>
        <taxon>Schizosaccharomyces</taxon>
    </lineage>
</organism>
<protein>
    <submittedName>
        <fullName evidence="4">Uncharacterized protein</fullName>
    </submittedName>
</protein>
<feature type="transmembrane region" description="Helical" evidence="2">
    <location>
        <begin position="293"/>
        <end position="321"/>
    </location>
</feature>
<feature type="compositionally biased region" description="Basic and acidic residues" evidence="1">
    <location>
        <begin position="437"/>
        <end position="451"/>
    </location>
</feature>
<evidence type="ECO:0000256" key="1">
    <source>
        <dbReference type="SAM" id="MobiDB-lite"/>
    </source>
</evidence>
<name>S9W413_SCHCR</name>
<keyword evidence="2" id="KW-0472">Membrane</keyword>
<feature type="region of interest" description="Disordered" evidence="1">
    <location>
        <begin position="430"/>
        <end position="451"/>
    </location>
</feature>
<evidence type="ECO:0000256" key="2">
    <source>
        <dbReference type="SAM" id="Phobius"/>
    </source>
</evidence>
<dbReference type="GeneID" id="25036345"/>
<gene>
    <name evidence="4" type="ORF">SPOG_02021</name>
</gene>
<dbReference type="Proteomes" id="UP000015464">
    <property type="component" value="Unassembled WGS sequence"/>
</dbReference>
<evidence type="ECO:0000313" key="5">
    <source>
        <dbReference type="Proteomes" id="UP000015464"/>
    </source>
</evidence>
<evidence type="ECO:0000256" key="3">
    <source>
        <dbReference type="SAM" id="SignalP"/>
    </source>
</evidence>
<keyword evidence="3" id="KW-0732">Signal</keyword>
<dbReference type="OrthoDB" id="5407102at2759"/>
<feature type="signal peptide" evidence="3">
    <location>
        <begin position="1"/>
        <end position="18"/>
    </location>
</feature>
<feature type="transmembrane region" description="Helical" evidence="2">
    <location>
        <begin position="191"/>
        <end position="212"/>
    </location>
</feature>
<dbReference type="HOGENOM" id="CLU_600139_0_0_1"/>
<dbReference type="AlphaFoldDB" id="S9W413"/>
<dbReference type="OMA" id="CKHAYSH"/>
<dbReference type="RefSeq" id="XP_013022579.1">
    <property type="nucleotide sequence ID" value="XM_013167125.1"/>
</dbReference>
<feature type="transmembrane region" description="Helical" evidence="2">
    <location>
        <begin position="333"/>
        <end position="353"/>
    </location>
</feature>
<reference evidence="4 5" key="1">
    <citation type="journal article" date="2011" name="Science">
        <title>Comparative functional genomics of the fission yeasts.</title>
        <authorList>
            <person name="Rhind N."/>
            <person name="Chen Z."/>
            <person name="Yassour M."/>
            <person name="Thompson D.A."/>
            <person name="Haas B.J."/>
            <person name="Habib N."/>
            <person name="Wapinski I."/>
            <person name="Roy S."/>
            <person name="Lin M.F."/>
            <person name="Heiman D.I."/>
            <person name="Young S.K."/>
            <person name="Furuya K."/>
            <person name="Guo Y."/>
            <person name="Pidoux A."/>
            <person name="Chen H.M."/>
            <person name="Robbertse B."/>
            <person name="Goldberg J.M."/>
            <person name="Aoki K."/>
            <person name="Bayne E.H."/>
            <person name="Berlin A.M."/>
            <person name="Desjardins C.A."/>
            <person name="Dobbs E."/>
            <person name="Dukaj L."/>
            <person name="Fan L."/>
            <person name="FitzGerald M.G."/>
            <person name="French C."/>
            <person name="Gujja S."/>
            <person name="Hansen K."/>
            <person name="Keifenheim D."/>
            <person name="Levin J.Z."/>
            <person name="Mosher R.A."/>
            <person name="Mueller C.A."/>
            <person name="Pfiffner J."/>
            <person name="Priest M."/>
            <person name="Russ C."/>
            <person name="Smialowska A."/>
            <person name="Swoboda P."/>
            <person name="Sykes S.M."/>
            <person name="Vaughn M."/>
            <person name="Vengrova S."/>
            <person name="Yoder R."/>
            <person name="Zeng Q."/>
            <person name="Allshire R."/>
            <person name="Baulcombe D."/>
            <person name="Birren B.W."/>
            <person name="Brown W."/>
            <person name="Ekwall K."/>
            <person name="Kellis M."/>
            <person name="Leatherwood J."/>
            <person name="Levin H."/>
            <person name="Margalit H."/>
            <person name="Martienssen R."/>
            <person name="Nieduszynski C.A."/>
            <person name="Spatafora J.W."/>
            <person name="Friedman N."/>
            <person name="Dalgaard J.Z."/>
            <person name="Baumann P."/>
            <person name="Niki H."/>
            <person name="Regev A."/>
            <person name="Nusbaum C."/>
        </authorList>
    </citation>
    <scope>NUCLEOTIDE SEQUENCE [LARGE SCALE GENOMIC DNA]</scope>
    <source>
        <strain evidence="5">OY26 / ATCC MYA-4695 / CBS 11777 / NBRC 106824 / NRRL Y48691</strain>
    </source>
</reference>
<keyword evidence="2" id="KW-0812">Transmembrane</keyword>
<evidence type="ECO:0000313" key="4">
    <source>
        <dbReference type="EMBL" id="EPY52700.1"/>
    </source>
</evidence>
<keyword evidence="5" id="KW-1185">Reference proteome</keyword>